<dbReference type="PROSITE" id="PS50075">
    <property type="entry name" value="CARRIER"/>
    <property type="match status" value="1"/>
</dbReference>
<feature type="domain" description="Carrier" evidence="1">
    <location>
        <begin position="6"/>
        <end position="83"/>
    </location>
</feature>
<evidence type="ECO:0000259" key="1">
    <source>
        <dbReference type="PROSITE" id="PS50075"/>
    </source>
</evidence>
<protein>
    <submittedName>
        <fullName evidence="2">D-alanine--poly(Phosphoribitol) ligase subunit 2</fullName>
    </submittedName>
</protein>
<reference evidence="2 3" key="1">
    <citation type="submission" date="2019-02" db="EMBL/GenBank/DDBJ databases">
        <title>Planctomycetal bacteria perform biofilm scaping via a novel small molecule.</title>
        <authorList>
            <person name="Jeske O."/>
            <person name="Boedeker C."/>
            <person name="Wiegand S."/>
            <person name="Breitling P."/>
            <person name="Kallscheuer N."/>
            <person name="Jogler M."/>
            <person name="Rohde M."/>
            <person name="Petersen J."/>
            <person name="Medema M.H."/>
            <person name="Surup F."/>
            <person name="Jogler C."/>
        </authorList>
    </citation>
    <scope>NUCLEOTIDE SEQUENCE [LARGE SCALE GENOMIC DNA]</scope>
    <source>
        <strain evidence="2 3">Mal15</strain>
    </source>
</reference>
<dbReference type="Gene3D" id="1.10.1200.10">
    <property type="entry name" value="ACP-like"/>
    <property type="match status" value="1"/>
</dbReference>
<dbReference type="Pfam" id="PF00550">
    <property type="entry name" value="PP-binding"/>
    <property type="match status" value="1"/>
</dbReference>
<dbReference type="KEGG" id="smam:Mal15_54490"/>
<dbReference type="AlphaFoldDB" id="A0A5B9MJ27"/>
<dbReference type="GO" id="GO:0016874">
    <property type="term" value="F:ligase activity"/>
    <property type="evidence" value="ECO:0007669"/>
    <property type="project" value="UniProtKB-KW"/>
</dbReference>
<dbReference type="RefSeq" id="WP_199773738.1">
    <property type="nucleotide sequence ID" value="NZ_CP036264.1"/>
</dbReference>
<dbReference type="InterPro" id="IPR036736">
    <property type="entry name" value="ACP-like_sf"/>
</dbReference>
<proteinExistence type="predicted"/>
<dbReference type="EMBL" id="CP036264">
    <property type="protein sequence ID" value="QEG01373.1"/>
    <property type="molecule type" value="Genomic_DNA"/>
</dbReference>
<sequence>MMIDSEPLPKLIKFIQNELMGNSSVTISQDDDLLGGGHIDSMGIMRLIAYLESEFGISVPPEDVTIENFESPRTIATYVQTALNQRS</sequence>
<evidence type="ECO:0000313" key="2">
    <source>
        <dbReference type="EMBL" id="QEG01373.1"/>
    </source>
</evidence>
<dbReference type="InterPro" id="IPR009081">
    <property type="entry name" value="PP-bd_ACP"/>
</dbReference>
<organism evidence="2 3">
    <name type="scientific">Stieleria maiorica</name>
    <dbReference type="NCBI Taxonomy" id="2795974"/>
    <lineage>
        <taxon>Bacteria</taxon>
        <taxon>Pseudomonadati</taxon>
        <taxon>Planctomycetota</taxon>
        <taxon>Planctomycetia</taxon>
        <taxon>Pirellulales</taxon>
        <taxon>Pirellulaceae</taxon>
        <taxon>Stieleria</taxon>
    </lineage>
</organism>
<dbReference type="SUPFAM" id="SSF47336">
    <property type="entry name" value="ACP-like"/>
    <property type="match status" value="1"/>
</dbReference>
<gene>
    <name evidence="2" type="ORF">Mal15_54490</name>
</gene>
<accession>A0A5B9MJ27</accession>
<name>A0A5B9MJ27_9BACT</name>
<evidence type="ECO:0000313" key="3">
    <source>
        <dbReference type="Proteomes" id="UP000321353"/>
    </source>
</evidence>
<keyword evidence="3" id="KW-1185">Reference proteome</keyword>
<dbReference type="Proteomes" id="UP000321353">
    <property type="component" value="Chromosome"/>
</dbReference>
<keyword evidence="2" id="KW-0436">Ligase</keyword>